<accession>A0A4C1YAX9</accession>
<keyword evidence="2" id="KW-1185">Reference proteome</keyword>
<dbReference type="EMBL" id="BGZK01001166">
    <property type="protein sequence ID" value="GBP73226.1"/>
    <property type="molecule type" value="Genomic_DNA"/>
</dbReference>
<evidence type="ECO:0000313" key="2">
    <source>
        <dbReference type="Proteomes" id="UP000299102"/>
    </source>
</evidence>
<dbReference type="Proteomes" id="UP000299102">
    <property type="component" value="Unassembled WGS sequence"/>
</dbReference>
<dbReference type="AlphaFoldDB" id="A0A4C1YAX9"/>
<proteinExistence type="predicted"/>
<reference evidence="1 2" key="1">
    <citation type="journal article" date="2019" name="Commun. Biol.">
        <title>The bagworm genome reveals a unique fibroin gene that provides high tensile strength.</title>
        <authorList>
            <person name="Kono N."/>
            <person name="Nakamura H."/>
            <person name="Ohtoshi R."/>
            <person name="Tomita M."/>
            <person name="Numata K."/>
            <person name="Arakawa K."/>
        </authorList>
    </citation>
    <scope>NUCLEOTIDE SEQUENCE [LARGE SCALE GENOMIC DNA]</scope>
</reference>
<comment type="caution">
    <text evidence="1">The sequence shown here is derived from an EMBL/GenBank/DDBJ whole genome shotgun (WGS) entry which is preliminary data.</text>
</comment>
<protein>
    <submittedName>
        <fullName evidence="1">Uncharacterized protein</fullName>
    </submittedName>
</protein>
<sequence length="115" mass="12758">MQNGKDISVAVNAGKIQFHPVLLSARVVHKQIRVDAHFANSIPNREDDSLKDNFTKETTLIKVAVSGKNTLERVLTFTIFQTCDSERLCITPPHTASSQLSTKRGCVLSLDLHEN</sequence>
<gene>
    <name evidence="1" type="ORF">EVAR_100581_1</name>
</gene>
<organism evidence="1 2">
    <name type="scientific">Eumeta variegata</name>
    <name type="common">Bagworm moth</name>
    <name type="synonym">Eumeta japonica</name>
    <dbReference type="NCBI Taxonomy" id="151549"/>
    <lineage>
        <taxon>Eukaryota</taxon>
        <taxon>Metazoa</taxon>
        <taxon>Ecdysozoa</taxon>
        <taxon>Arthropoda</taxon>
        <taxon>Hexapoda</taxon>
        <taxon>Insecta</taxon>
        <taxon>Pterygota</taxon>
        <taxon>Neoptera</taxon>
        <taxon>Endopterygota</taxon>
        <taxon>Lepidoptera</taxon>
        <taxon>Glossata</taxon>
        <taxon>Ditrysia</taxon>
        <taxon>Tineoidea</taxon>
        <taxon>Psychidae</taxon>
        <taxon>Oiketicinae</taxon>
        <taxon>Eumeta</taxon>
    </lineage>
</organism>
<evidence type="ECO:0000313" key="1">
    <source>
        <dbReference type="EMBL" id="GBP73226.1"/>
    </source>
</evidence>
<name>A0A4C1YAX9_EUMVA</name>